<evidence type="ECO:0000313" key="5">
    <source>
        <dbReference type="Proteomes" id="UP000623509"/>
    </source>
</evidence>
<evidence type="ECO:0000256" key="1">
    <source>
        <dbReference type="SAM" id="MobiDB-lite"/>
    </source>
</evidence>
<sequence>MAYIPPIIETPVVLQGGYVIPAISTPVVLEDGGSTPALITGTLAATLPALELTLSCTVAAQIGIAAGLAVDLPIPLPALTCDAAGEFRITYIGALVVELPPPELPTLTCAAVAQLGIAAAAVATLPVVALLALSCTAAGERDNALPDADGVGTTARHQHARPSASGAATAQQHMIATAAAGHTLHAHGLPVGSATRTTHTHAQQLRRAARQRHTHGIPLAAGSRAVQANTLPLHRPTRAQHAHGLPLCNGAAARQTNTLSPGLHLGLPHQQARSASKGSSARNHQGKPATTRLVLLWQHGELPQPGRWWPWYEPPALGIGVVLQSPYTPRPLRCRVVLGPGYEIQPPCPIDPDEPGIVIPTQRTYIVINSVSLRRVDTDVAIQPLALDIGIDADGWVADFSASIAFDEWPALAAENGEPLELEAVINGQSWRLLAEGAPSRSRTFGQTSVQIKGRGLAAWLDADYADLVNVVSGAERTAQQLMADCLAINGVPLGWSLNWGLTDWVVPGNAWSHYGTPIAGVLDVASAVAAIVQADPVSKILHILPRYPVLPWEWADTPPDIEIPPSIIIGDTLEPVQRPDYNAVYVSGQGVGIVARVLRSGSAGDRIAPTVNHALITHADAGRQRGGAILADTGRQGKVSITLPLSDDTTLLQVGQLARFTEAADPWRGLVRGVRVSATWNSALTVRQTVELERHYE</sequence>
<dbReference type="EMBL" id="MDUX01000049">
    <property type="protein sequence ID" value="KAF7598437.1"/>
    <property type="molecule type" value="Genomic_DNA"/>
</dbReference>
<proteinExistence type="predicted"/>
<organism evidence="3 4">
    <name type="scientific">Candidatus Dactylopiibacterium carminicum</name>
    <dbReference type="NCBI Taxonomy" id="857335"/>
    <lineage>
        <taxon>Bacteria</taxon>
        <taxon>Pseudomonadati</taxon>
        <taxon>Pseudomonadota</taxon>
        <taxon>Betaproteobacteria</taxon>
        <taxon>Rhodocyclales</taxon>
        <taxon>Rhodocyclaceae</taxon>
        <taxon>Candidatus Dactylopiibacterium</taxon>
    </lineage>
</organism>
<feature type="compositionally biased region" description="Polar residues" evidence="1">
    <location>
        <begin position="271"/>
        <end position="283"/>
    </location>
</feature>
<evidence type="ECO:0000313" key="3">
    <source>
        <dbReference type="EMBL" id="PAS92170.1"/>
    </source>
</evidence>
<dbReference type="AlphaFoldDB" id="A0A272ER18"/>
<keyword evidence="5" id="KW-1185">Reference proteome</keyword>
<gene>
    <name evidence="2" type="ORF">BGI27_13380</name>
    <name evidence="3" type="ORF">CGU29_12620</name>
</gene>
<dbReference type="Proteomes" id="UP000216107">
    <property type="component" value="Unassembled WGS sequence"/>
</dbReference>
<protein>
    <submittedName>
        <fullName evidence="3">Uncharacterized protein</fullName>
    </submittedName>
</protein>
<reference evidence="2 5" key="1">
    <citation type="submission" date="2016-08" db="EMBL/GenBank/DDBJ databases">
        <title>Candidatus Dactylopiibacterium carminicum genome sequence.</title>
        <authorList>
            <person name="Ramirez-Puebla S.T."/>
            <person name="Ormeno-Orrillo E."/>
            <person name="Vera-Ponce De Leon A."/>
            <person name="Luis L."/>
            <person name="Sanchez-Flores A."/>
            <person name="Monica R."/>
            <person name="Martinez-Romero E."/>
        </authorList>
    </citation>
    <scope>NUCLEOTIDE SEQUENCE [LARGE SCALE GENOMIC DNA]</scope>
    <source>
        <strain evidence="2">END1</strain>
    </source>
</reference>
<accession>A0A272ER18</accession>
<dbReference type="Proteomes" id="UP000623509">
    <property type="component" value="Unassembled WGS sequence"/>
</dbReference>
<name>A0A272ER18_9RHOO</name>
<feature type="region of interest" description="Disordered" evidence="1">
    <location>
        <begin position="266"/>
        <end position="288"/>
    </location>
</feature>
<dbReference type="RefSeq" id="WP_095525370.1">
    <property type="nucleotide sequence ID" value="NZ_MDUX01000049.1"/>
</dbReference>
<comment type="caution">
    <text evidence="3">The sequence shown here is derived from an EMBL/GenBank/DDBJ whole genome shotgun (WGS) entry which is preliminary data.</text>
</comment>
<evidence type="ECO:0000313" key="4">
    <source>
        <dbReference type="Proteomes" id="UP000216107"/>
    </source>
</evidence>
<reference evidence="3 4" key="2">
    <citation type="submission" date="2017-07" db="EMBL/GenBank/DDBJ databases">
        <title>Candidatus Dactylopiibacterium carminicum, a nitrogen-fixing symbiont of the cochineal insect Dactylopius coccus and Dactylopius opuntiae (Hemiptera: Coccoidea: Dactylopiidae).</title>
        <authorList>
            <person name="Vera A."/>
        </authorList>
    </citation>
    <scope>NUCLEOTIDE SEQUENCE [LARGE SCALE GENOMIC DNA]</scope>
    <source>
        <strain evidence="3 4">NFDCM</strain>
    </source>
</reference>
<evidence type="ECO:0000313" key="2">
    <source>
        <dbReference type="EMBL" id="KAF7598437.1"/>
    </source>
</evidence>
<dbReference type="EMBL" id="NMRN01000045">
    <property type="protein sequence ID" value="PAS92170.1"/>
    <property type="molecule type" value="Genomic_DNA"/>
</dbReference>